<dbReference type="GO" id="GO:0005737">
    <property type="term" value="C:cytoplasm"/>
    <property type="evidence" value="ECO:0007669"/>
    <property type="project" value="TreeGrafter"/>
</dbReference>
<dbReference type="GO" id="GO:0006511">
    <property type="term" value="P:ubiquitin-dependent protein catabolic process"/>
    <property type="evidence" value="ECO:0007669"/>
    <property type="project" value="TreeGrafter"/>
</dbReference>
<feature type="domain" description="CUE" evidence="2">
    <location>
        <begin position="193"/>
        <end position="233"/>
    </location>
</feature>
<reference evidence="3" key="1">
    <citation type="submission" date="2022-06" db="EMBL/GenBank/DDBJ databases">
        <authorList>
            <person name="Berger JAMES D."/>
            <person name="Berger JAMES D."/>
        </authorList>
    </citation>
    <scope>NUCLEOTIDE SEQUENCE [LARGE SCALE GENOMIC DNA]</scope>
</reference>
<evidence type="ECO:0000313" key="4">
    <source>
        <dbReference type="WBParaSite" id="TREG1_8910.1"/>
    </source>
</evidence>
<feature type="compositionally biased region" description="Polar residues" evidence="1">
    <location>
        <begin position="20"/>
        <end position="36"/>
    </location>
</feature>
<accession>A0AA85KIH5</accession>
<dbReference type="Proteomes" id="UP000050795">
    <property type="component" value="Unassembled WGS sequence"/>
</dbReference>
<dbReference type="Pfam" id="PF02845">
    <property type="entry name" value="CUE"/>
    <property type="match status" value="1"/>
</dbReference>
<dbReference type="PANTHER" id="PTHR16461">
    <property type="entry name" value="TOLL-INTERACTING PROTEIN"/>
    <property type="match status" value="1"/>
</dbReference>
<dbReference type="SUPFAM" id="SSF49562">
    <property type="entry name" value="C2 domain (Calcium/lipid-binding domain, CaLB)"/>
    <property type="match status" value="1"/>
</dbReference>
<feature type="region of interest" description="Disordered" evidence="1">
    <location>
        <begin position="1"/>
        <end position="45"/>
    </location>
</feature>
<dbReference type="PROSITE" id="PS51140">
    <property type="entry name" value="CUE"/>
    <property type="match status" value="1"/>
</dbReference>
<dbReference type="InterPro" id="IPR041808">
    <property type="entry name" value="Cue3_CUE"/>
</dbReference>
<dbReference type="PANTHER" id="PTHR16461:SF5">
    <property type="entry name" value="TOLL-INTERACTING PROTEIN"/>
    <property type="match status" value="1"/>
</dbReference>
<name>A0AA85KIH5_TRIRE</name>
<dbReference type="GO" id="GO:0031624">
    <property type="term" value="F:ubiquitin conjugating enzyme binding"/>
    <property type="evidence" value="ECO:0007669"/>
    <property type="project" value="TreeGrafter"/>
</dbReference>
<sequence>MSNEDFDVNLLDPTNHEVRASNSSDNLKPSGVTENVSRSKHQEGGLSDSVREQLLLQLDVTRARLVKNYGFLPMSLYCRMRIGDARFETKTASGSGKHPIWNETFWCWLKCYVCRLTSSTRCDNFPSIIIRWYPMNQWYELSGKQGENLEGSINLIFQCRKVPMNAPVLQSTPLYCQPGFGHVGDMRVLPKPISSEDIQAVREIFPSVEDDTIRSLLVTHHGNRELVISELLV</sequence>
<keyword evidence="3" id="KW-1185">Reference proteome</keyword>
<dbReference type="AlphaFoldDB" id="A0AA85KIH5"/>
<dbReference type="InterPro" id="IPR003892">
    <property type="entry name" value="CUE"/>
</dbReference>
<dbReference type="GO" id="GO:0043130">
    <property type="term" value="F:ubiquitin binding"/>
    <property type="evidence" value="ECO:0007669"/>
    <property type="project" value="InterPro"/>
</dbReference>
<protein>
    <recommendedName>
        <fullName evidence="2">CUE domain-containing protein</fullName>
    </recommendedName>
</protein>
<dbReference type="WBParaSite" id="TREG1_8910.1">
    <property type="protein sequence ID" value="TREG1_8910.1"/>
    <property type="gene ID" value="TREG1_8910"/>
</dbReference>
<organism evidence="3 4">
    <name type="scientific">Trichobilharzia regenti</name>
    <name type="common">Nasal bird schistosome</name>
    <dbReference type="NCBI Taxonomy" id="157069"/>
    <lineage>
        <taxon>Eukaryota</taxon>
        <taxon>Metazoa</taxon>
        <taxon>Spiralia</taxon>
        <taxon>Lophotrochozoa</taxon>
        <taxon>Platyhelminthes</taxon>
        <taxon>Trematoda</taxon>
        <taxon>Digenea</taxon>
        <taxon>Strigeidida</taxon>
        <taxon>Schistosomatoidea</taxon>
        <taxon>Schistosomatidae</taxon>
        <taxon>Trichobilharzia</taxon>
    </lineage>
</organism>
<reference evidence="4" key="2">
    <citation type="submission" date="2023-11" db="UniProtKB">
        <authorList>
            <consortium name="WormBaseParasite"/>
        </authorList>
    </citation>
    <scope>IDENTIFICATION</scope>
</reference>
<evidence type="ECO:0000313" key="3">
    <source>
        <dbReference type="Proteomes" id="UP000050795"/>
    </source>
</evidence>
<dbReference type="InterPro" id="IPR035892">
    <property type="entry name" value="C2_domain_sf"/>
</dbReference>
<dbReference type="Gene3D" id="1.10.8.10">
    <property type="entry name" value="DNA helicase RuvA subunit, C-terminal domain"/>
    <property type="match status" value="1"/>
</dbReference>
<dbReference type="CDD" id="cd14373">
    <property type="entry name" value="CUE_Cue3p_like"/>
    <property type="match status" value="1"/>
</dbReference>
<proteinExistence type="predicted"/>
<evidence type="ECO:0000259" key="2">
    <source>
        <dbReference type="PROSITE" id="PS51140"/>
    </source>
</evidence>
<evidence type="ECO:0000256" key="1">
    <source>
        <dbReference type="SAM" id="MobiDB-lite"/>
    </source>
</evidence>